<proteinExistence type="predicted"/>
<comment type="caution">
    <text evidence="4">The sequence shown here is derived from an EMBL/GenBank/DDBJ whole genome shotgun (WGS) entry which is preliminary data.</text>
</comment>
<dbReference type="InterPro" id="IPR036415">
    <property type="entry name" value="Lamin_tail_dom_sf"/>
</dbReference>
<dbReference type="Pfam" id="PF18962">
    <property type="entry name" value="Por_Secre_tail"/>
    <property type="match status" value="1"/>
</dbReference>
<organism evidence="4 5">
    <name type="scientific">Polaribacter vadi</name>
    <dbReference type="NCBI Taxonomy" id="1774273"/>
    <lineage>
        <taxon>Bacteria</taxon>
        <taxon>Pseudomonadati</taxon>
        <taxon>Bacteroidota</taxon>
        <taxon>Flavobacteriia</taxon>
        <taxon>Flavobacteriales</taxon>
        <taxon>Flavobacteriaceae</taxon>
    </lineage>
</organism>
<dbReference type="InterPro" id="IPR026444">
    <property type="entry name" value="Secre_tail"/>
</dbReference>
<dbReference type="OrthoDB" id="1522652at2"/>
<protein>
    <recommendedName>
        <fullName evidence="3">LTD domain-containing protein</fullName>
    </recommendedName>
</protein>
<evidence type="ECO:0000313" key="5">
    <source>
        <dbReference type="Proteomes" id="UP000092584"/>
    </source>
</evidence>
<evidence type="ECO:0000313" key="4">
    <source>
        <dbReference type="EMBL" id="OBY61904.1"/>
    </source>
</evidence>
<evidence type="ECO:0000259" key="3">
    <source>
        <dbReference type="PROSITE" id="PS51841"/>
    </source>
</evidence>
<keyword evidence="1 2" id="KW-0732">Signal</keyword>
<feature type="chain" id="PRO_5008615425" description="LTD domain-containing protein" evidence="2">
    <location>
        <begin position="25"/>
        <end position="971"/>
    </location>
</feature>
<dbReference type="STRING" id="1774273.LPB03_15295"/>
<dbReference type="PROSITE" id="PS51841">
    <property type="entry name" value="LTD"/>
    <property type="match status" value="1"/>
</dbReference>
<dbReference type="KEGG" id="pob:LPB03_15295"/>
<dbReference type="AlphaFoldDB" id="A0A1B8TQS2"/>
<dbReference type="Proteomes" id="UP000092584">
    <property type="component" value="Unassembled WGS sequence"/>
</dbReference>
<dbReference type="InterPro" id="IPR001322">
    <property type="entry name" value="Lamin_tail_dom"/>
</dbReference>
<evidence type="ECO:0000256" key="2">
    <source>
        <dbReference type="SAM" id="SignalP"/>
    </source>
</evidence>
<dbReference type="EMBL" id="LSFM01000025">
    <property type="protein sequence ID" value="OBY61904.1"/>
    <property type="molecule type" value="Genomic_DNA"/>
</dbReference>
<reference evidence="5" key="1">
    <citation type="submission" date="2016-02" db="EMBL/GenBank/DDBJ databases">
        <authorList>
            <person name="Shin S.-K."/>
            <person name="Yi H."/>
            <person name="Kim E."/>
        </authorList>
    </citation>
    <scope>NUCLEOTIDE SEQUENCE [LARGE SCALE GENOMIC DNA]</scope>
    <source>
        <strain evidence="5">LPB0003</strain>
    </source>
</reference>
<accession>A0A1B8TQS2</accession>
<keyword evidence="5" id="KW-1185">Reference proteome</keyword>
<gene>
    <name evidence="4" type="ORF">LPB3_14010</name>
</gene>
<dbReference type="SUPFAM" id="SSF74853">
    <property type="entry name" value="Lamin A/C globular tail domain"/>
    <property type="match status" value="1"/>
</dbReference>
<dbReference type="Pfam" id="PF00932">
    <property type="entry name" value="LTD"/>
    <property type="match status" value="1"/>
</dbReference>
<name>A0A1B8TQS2_9FLAO</name>
<dbReference type="NCBIfam" id="TIGR04183">
    <property type="entry name" value="Por_Secre_tail"/>
    <property type="match status" value="1"/>
</dbReference>
<feature type="domain" description="LTD" evidence="3">
    <location>
        <begin position="293"/>
        <end position="424"/>
    </location>
</feature>
<feature type="signal peptide" evidence="2">
    <location>
        <begin position="1"/>
        <end position="24"/>
    </location>
</feature>
<sequence length="971" mass="102512">MKKKNSLKIALTLVFAFSISTLSAQIYNADFSNDGDGFADHTSDLSPPVDAPASVGPFGSFGNQWSLSYTTTPSSDTSANSFKVDGGALVSDDWGGQGIFQSQNIDVSAITSVDISALSVNSGANENKFKYFYILDGGARVETADIPSADGDNVNYSILNLDVSGVNTLVVGFEFSENGGSQGYTTSSFTVTLPTPGITLSTASNNTKEDTTTATFTAVLNLEPTTDVVLNITSGDTGEVTVSPATLTFTNANWNTPQTITATGVDDALADGNVDVTITVAVDDASSDNAYAPVADVTTIVTNEDDDLPNIIINEILADPTGIDANGDGTIDTGDDEFVELVNLDITSHDLTGYTISDAGSVRYTFGAITIPAGGSVVIFGDGTPTGISGFADTAGTLSLNNGGDTVTLANSGATTIATYTYGSEANSAESIGRNDDLTGTFVKHSTISSNPVTASPGRYNSSNLPFSTLTWTGATDNSWTTGSNWSTGTAPTASDDVQILKTSNQPTVSTAVTVNSATINSGATLISTGTLSGTVTYNRALTNGSQWYYMSSPVIDENYNNTWVTNNAIPSSTQDVDNRGISWYDNSSSDTDSDGASTADSATGFWRYMEEGTSSPFAVGRGYGIIRSGAGNISFTGTGIYNSDQTFLLTQGVNNFNLIGNPFTAFITLGTFYTTNSANIDTDFYFWNGSSYTTKTSSADSAYEIAPGQGFFVEATSAANVTFEIADASHQSSDTFQKSTNTRPEIILTASQGNNERFARILYIDNTTKGYDAGYDGKLFGGVSYSFSLYSDLVESDGKKYQLQSLPNSNHENMVIPIGLIVDANKEISFSAEALNLPADINVYLEDRLTNTFTRLDEVNSTYKVTSDVALDGIGRFYLHTKNSSALSVDSLNMDNISIYKTTNSNLRIVGISQGKASIKLYSILGKQVLENSFTSNGVQDITLPALSPGIYIVQLETETGSLNKKITLE</sequence>
<evidence type="ECO:0000256" key="1">
    <source>
        <dbReference type="ARBA" id="ARBA00022729"/>
    </source>
</evidence>
<dbReference type="Gene3D" id="2.60.40.1260">
    <property type="entry name" value="Lamin Tail domain"/>
    <property type="match status" value="1"/>
</dbReference>
<dbReference type="RefSeq" id="WP_065320260.1">
    <property type="nucleotide sequence ID" value="NZ_CP017477.1"/>
</dbReference>